<dbReference type="GO" id="GO:0009307">
    <property type="term" value="P:DNA restriction-modification system"/>
    <property type="evidence" value="ECO:0007669"/>
    <property type="project" value="UniProtKB-KW"/>
</dbReference>
<dbReference type="Gene3D" id="1.10.10.10">
    <property type="entry name" value="Winged helix-like DNA-binding domain superfamily/Winged helix DNA-binding domain"/>
    <property type="match status" value="1"/>
</dbReference>
<dbReference type="PRINTS" id="PR00507">
    <property type="entry name" value="N12N6MTFRASE"/>
</dbReference>
<keyword evidence="3" id="KW-0489">Methyltransferase</keyword>
<dbReference type="SUPFAM" id="SSF53335">
    <property type="entry name" value="S-adenosyl-L-methionine-dependent methyltransferases"/>
    <property type="match status" value="1"/>
</dbReference>
<evidence type="ECO:0000313" key="3">
    <source>
        <dbReference type="EMBL" id="MTE14135.1"/>
    </source>
</evidence>
<name>A0A6I3L0C0_9NOCA</name>
<dbReference type="Proteomes" id="UP000432464">
    <property type="component" value="Unassembled WGS sequence"/>
</dbReference>
<protein>
    <submittedName>
        <fullName evidence="3">N-6 DNA methylase</fullName>
    </submittedName>
</protein>
<dbReference type="AlphaFoldDB" id="A0A6I3L0C0"/>
<dbReference type="InterPro" id="IPR003356">
    <property type="entry name" value="DNA_methylase_A-5"/>
</dbReference>
<dbReference type="PANTHER" id="PTHR42998">
    <property type="entry name" value="TYPE I RESTRICTION ENZYME HINDVIIP M PROTEIN-RELATED"/>
    <property type="match status" value="1"/>
</dbReference>
<dbReference type="RefSeq" id="WP_154788534.1">
    <property type="nucleotide sequence ID" value="NZ_WMBB01000006.1"/>
</dbReference>
<keyword evidence="4" id="KW-1185">Reference proteome</keyword>
<dbReference type="InterPro" id="IPR036388">
    <property type="entry name" value="WH-like_DNA-bd_sf"/>
</dbReference>
<organism evidence="3 4">
    <name type="scientific">Nocardia aurantiaca</name>
    <dbReference type="NCBI Taxonomy" id="2675850"/>
    <lineage>
        <taxon>Bacteria</taxon>
        <taxon>Bacillati</taxon>
        <taxon>Actinomycetota</taxon>
        <taxon>Actinomycetes</taxon>
        <taxon>Mycobacteriales</taxon>
        <taxon>Nocardiaceae</taxon>
        <taxon>Nocardia</taxon>
    </lineage>
</organism>
<evidence type="ECO:0000259" key="2">
    <source>
        <dbReference type="Pfam" id="PF02384"/>
    </source>
</evidence>
<accession>A0A6I3L0C0</accession>
<dbReference type="InterPro" id="IPR029063">
    <property type="entry name" value="SAM-dependent_MTases_sf"/>
</dbReference>
<comment type="caution">
    <text evidence="3">The sequence shown here is derived from an EMBL/GenBank/DDBJ whole genome shotgun (WGS) entry which is preliminary data.</text>
</comment>
<feature type="domain" description="DNA methylase adenine-specific" evidence="2">
    <location>
        <begin position="134"/>
        <end position="417"/>
    </location>
</feature>
<dbReference type="PANTHER" id="PTHR42998:SF1">
    <property type="entry name" value="TYPE I RESTRICTION ENZYME HINDI METHYLASE SUBUNIT"/>
    <property type="match status" value="1"/>
</dbReference>
<dbReference type="Gene3D" id="3.40.50.150">
    <property type="entry name" value="Vaccinia Virus protein VP39"/>
    <property type="match status" value="1"/>
</dbReference>
<keyword evidence="3" id="KW-0808">Transferase</keyword>
<dbReference type="GO" id="GO:0003677">
    <property type="term" value="F:DNA binding"/>
    <property type="evidence" value="ECO:0007669"/>
    <property type="project" value="InterPro"/>
</dbReference>
<reference evidence="3 4" key="1">
    <citation type="submission" date="2019-11" db="EMBL/GenBank/DDBJ databases">
        <title>Nocardia sp. nov. CT2-14 isolated from soil.</title>
        <authorList>
            <person name="Kanchanasin P."/>
            <person name="Tanasupawat S."/>
            <person name="Yuki M."/>
            <person name="Kudo T."/>
        </authorList>
    </citation>
    <scope>NUCLEOTIDE SEQUENCE [LARGE SCALE GENOMIC DNA]</scope>
    <source>
        <strain evidence="3 4">CT2-14</strain>
    </source>
</reference>
<evidence type="ECO:0000256" key="1">
    <source>
        <dbReference type="ARBA" id="ARBA00022747"/>
    </source>
</evidence>
<evidence type="ECO:0000313" key="4">
    <source>
        <dbReference type="Proteomes" id="UP000432464"/>
    </source>
</evidence>
<dbReference type="CDD" id="cd02440">
    <property type="entry name" value="AdoMet_MTases"/>
    <property type="match status" value="1"/>
</dbReference>
<dbReference type="PROSITE" id="PS00092">
    <property type="entry name" value="N6_MTASE"/>
    <property type="match status" value="1"/>
</dbReference>
<sequence length="655" mass="69706">MSKPVPTVSAAEISRLAGVTRATVSNWRRRHADFPKSIGGSEARPLFDLHQVREWLAEHGIEGEESAATDLRTLVRSRATPDAIARLLESMRKTGATWSASAVDVGVADEVLAMVERLAVQEGARAAIDILGDRALEDIAATGVYITPSWIAELMAALASSPVTPDEVLDPACGTGSLLLAAARAGATRLYGQDALRVQAQRARLLIEAEAGIDPVVRSGDSLTADAFPELQVDAVLCNPPYGQRDWGATELAFDPRWDYGLPPRAESELAWVQHAIAHLRPAGTAVLLLPPAVGTRGSGRKIRANLVRTGALRAVIGLAPGAAQPWHVGLQIWVLRRPQPGSPVPDSILFVDTSTLTATLDGEDRAVGDAVLRAWRAFDGENPEDAMESGVAVPVRLVDVLTEEVDLTPARYVRSSLDSDTVSGQVEQAIRRLDSAATELVSATGELGGWSASQGKTWRYVTIAELANHGQLEWIRSEPPSSETGSADQQRPILTAPDIATGSPASGSPASAATANTVDVELGDVLIPAVRSDRTGGRSARVAGPEDVGAIRGPHVHTLRVDADRLDPWFLAGFLTGAENISITRTSTVRFDPSRLRIPVLGMAEQQRYGEMFRLLFVLRTAARRATYAAEHVAELVTTGLTAGALAPGAEDRQ</sequence>
<dbReference type="Pfam" id="PF02384">
    <property type="entry name" value="N6_Mtase"/>
    <property type="match status" value="1"/>
</dbReference>
<gene>
    <name evidence="3" type="ORF">GLP40_15355</name>
</gene>
<proteinExistence type="predicted"/>
<dbReference type="GO" id="GO:0032259">
    <property type="term" value="P:methylation"/>
    <property type="evidence" value="ECO:0007669"/>
    <property type="project" value="UniProtKB-KW"/>
</dbReference>
<dbReference type="GO" id="GO:0008170">
    <property type="term" value="F:N-methyltransferase activity"/>
    <property type="evidence" value="ECO:0007669"/>
    <property type="project" value="InterPro"/>
</dbReference>
<dbReference type="InterPro" id="IPR052916">
    <property type="entry name" value="Type-I_RE_MTase_Subunit"/>
</dbReference>
<dbReference type="InterPro" id="IPR002052">
    <property type="entry name" value="DNA_methylase_N6_adenine_CS"/>
</dbReference>
<dbReference type="EMBL" id="WMBB01000006">
    <property type="protein sequence ID" value="MTE14135.1"/>
    <property type="molecule type" value="Genomic_DNA"/>
</dbReference>
<keyword evidence="1" id="KW-0680">Restriction system</keyword>
<dbReference type="SUPFAM" id="SSF116734">
    <property type="entry name" value="DNA methylase specificity domain"/>
    <property type="match status" value="1"/>
</dbReference>